<protein>
    <recommendedName>
        <fullName evidence="2">endo-polygalacturonase</fullName>
        <ecNumber evidence="2">3.2.1.15</ecNumber>
    </recommendedName>
</protein>
<dbReference type="InterPro" id="IPR011050">
    <property type="entry name" value="Pectin_lyase_fold/virulence"/>
</dbReference>
<dbReference type="GO" id="GO:0005576">
    <property type="term" value="C:extracellular region"/>
    <property type="evidence" value="ECO:0007669"/>
    <property type="project" value="TreeGrafter"/>
</dbReference>
<evidence type="ECO:0000313" key="13">
    <source>
        <dbReference type="EMBL" id="SGY84231.1"/>
    </source>
</evidence>
<keyword evidence="5 11" id="KW-0378">Hydrolase</keyword>
<dbReference type="GO" id="GO:0045490">
    <property type="term" value="P:pectin catabolic process"/>
    <property type="evidence" value="ECO:0007669"/>
    <property type="project" value="TreeGrafter"/>
</dbReference>
<feature type="compositionally biased region" description="Low complexity" evidence="12">
    <location>
        <begin position="13"/>
        <end position="22"/>
    </location>
</feature>
<evidence type="ECO:0000256" key="11">
    <source>
        <dbReference type="RuleBase" id="RU361169"/>
    </source>
</evidence>
<dbReference type="GO" id="GO:0004650">
    <property type="term" value="F:polygalacturonase activity"/>
    <property type="evidence" value="ECO:0007669"/>
    <property type="project" value="UniProtKB-EC"/>
</dbReference>
<dbReference type="SMART" id="SM00710">
    <property type="entry name" value="PbH1"/>
    <property type="match status" value="5"/>
</dbReference>
<evidence type="ECO:0000256" key="1">
    <source>
        <dbReference type="ARBA" id="ARBA00008834"/>
    </source>
</evidence>
<dbReference type="InterPro" id="IPR006626">
    <property type="entry name" value="PbH1"/>
</dbReference>
<dbReference type="GO" id="GO:0071555">
    <property type="term" value="P:cell wall organization"/>
    <property type="evidence" value="ECO:0007669"/>
    <property type="project" value="UniProtKB-KW"/>
</dbReference>
<dbReference type="Pfam" id="PF00295">
    <property type="entry name" value="Glyco_hydro_28"/>
    <property type="match status" value="1"/>
</dbReference>
<dbReference type="SUPFAM" id="SSF51126">
    <property type="entry name" value="Pectin lyase-like"/>
    <property type="match status" value="1"/>
</dbReference>
<dbReference type="PROSITE" id="PS00502">
    <property type="entry name" value="POLYGALACTURONASE"/>
    <property type="match status" value="1"/>
</dbReference>
<evidence type="ECO:0000256" key="3">
    <source>
        <dbReference type="ARBA" id="ARBA00022729"/>
    </source>
</evidence>
<keyword evidence="3" id="KW-0732">Signal</keyword>
<keyword evidence="6" id="KW-1015">Disulfide bond</keyword>
<dbReference type="Gene3D" id="2.160.20.10">
    <property type="entry name" value="Single-stranded right-handed beta-helix, Pectin lyase-like"/>
    <property type="match status" value="1"/>
</dbReference>
<evidence type="ECO:0000256" key="9">
    <source>
        <dbReference type="ARBA" id="ARBA00034074"/>
    </source>
</evidence>
<keyword evidence="4" id="KW-0677">Repeat</keyword>
<comment type="catalytic activity">
    <reaction evidence="9">
        <text>(1,4-alpha-D-galacturonosyl)n+m + H2O = (1,4-alpha-D-galacturonosyl)n + (1,4-alpha-D-galacturonosyl)m.</text>
        <dbReference type="EC" id="3.2.1.15"/>
    </reaction>
</comment>
<dbReference type="EC" id="3.2.1.15" evidence="2"/>
<dbReference type="PANTHER" id="PTHR31884:SF1">
    <property type="entry name" value="POLYGALACTURONASE"/>
    <property type="match status" value="1"/>
</dbReference>
<keyword evidence="7 11" id="KW-0326">Glycosidase</keyword>
<dbReference type="InterPro" id="IPR050434">
    <property type="entry name" value="Glycosyl_hydrlase_28"/>
</dbReference>
<sequence>MPSQVSARPLFRSCSPSHISSASPPPSPLSNSHYRRSFPLRRQPPFSVKMLMHGPNVLGMVALASLLLPTVVFADQPVCQNCLGVIREESDVVNAIRCKEVHLGGFTVTSRKTLGLELCPGATVDMTGDITFDNYKEQNGHMMYIKGQNITFMGNKHKILANGQKYWPQSLAIHFRPVLYDVPTPVLGLMCSGSVQDLSVINSPRQAIFIGNLGRLIVRNVNVDNSAGQGRAVNTDGMDVKAQAPLEITGCTITSQDDCIAISEGSAINVHNNTCHGGHGISIGSVRSYGKVTNVSIAFNHLDKTVNALRVKTMKDAKNATVDGITYESNVVGRALRCCGLINVILKIYRLLVMQGTDIQRFGVILQQNYTNDGSQGQPPTSGVVINNVRFVGNNQFTLTQNAISIMTVFGQQCPTTPMHLETIKFIGGRGAHTYGVIPTAMQAELSLIQNVKPQVKSTPVFDQATGQATGQPGSQQTKPSGGTQSGGIKKTGQSGSHSSSSSHQHSVASASSPKHRHHGPGHSSSSGAPSLAAVSQHQGIKRPHKVNHHYRRKHHRSHPSHRK</sequence>
<feature type="compositionally biased region" description="Basic residues" evidence="12">
    <location>
        <begin position="540"/>
        <end position="564"/>
    </location>
</feature>
<name>A0A2X0P995_9BASI</name>
<feature type="active site" evidence="10">
    <location>
        <position position="279"/>
    </location>
</feature>
<gene>
    <name evidence="13" type="primary">BQ5605_C009g05685</name>
    <name evidence="13" type="ORF">BQ5605_C009G05685</name>
</gene>
<dbReference type="InterPro" id="IPR000743">
    <property type="entry name" value="Glyco_hydro_28"/>
</dbReference>
<dbReference type="STRING" id="796604.A0A2X0P995"/>
<feature type="region of interest" description="Disordered" evidence="12">
    <location>
        <begin position="1"/>
        <end position="35"/>
    </location>
</feature>
<dbReference type="PANTHER" id="PTHR31884">
    <property type="entry name" value="POLYGALACTURONASE"/>
    <property type="match status" value="1"/>
</dbReference>
<feature type="compositionally biased region" description="Polar residues" evidence="12">
    <location>
        <begin position="465"/>
        <end position="483"/>
    </location>
</feature>
<feature type="region of interest" description="Disordered" evidence="12">
    <location>
        <begin position="464"/>
        <end position="564"/>
    </location>
</feature>
<feature type="compositionally biased region" description="Low complexity" evidence="12">
    <location>
        <begin position="522"/>
        <end position="536"/>
    </location>
</feature>
<dbReference type="EMBL" id="FQNC01000049">
    <property type="protein sequence ID" value="SGY84231.1"/>
    <property type="molecule type" value="Genomic_DNA"/>
</dbReference>
<evidence type="ECO:0000256" key="6">
    <source>
        <dbReference type="ARBA" id="ARBA00023157"/>
    </source>
</evidence>
<evidence type="ECO:0000256" key="4">
    <source>
        <dbReference type="ARBA" id="ARBA00022737"/>
    </source>
</evidence>
<dbReference type="InterPro" id="IPR012334">
    <property type="entry name" value="Pectin_lyas_fold"/>
</dbReference>
<dbReference type="Proteomes" id="UP000249464">
    <property type="component" value="Unassembled WGS sequence"/>
</dbReference>
<evidence type="ECO:0000256" key="7">
    <source>
        <dbReference type="ARBA" id="ARBA00023295"/>
    </source>
</evidence>
<reference evidence="13 14" key="1">
    <citation type="submission" date="2016-11" db="EMBL/GenBank/DDBJ databases">
        <authorList>
            <person name="Jaros S."/>
            <person name="Januszkiewicz K."/>
            <person name="Wedrychowicz H."/>
        </authorList>
    </citation>
    <scope>NUCLEOTIDE SEQUENCE [LARGE SCALE GENOMIC DNA]</scope>
</reference>
<organism evidence="13 14">
    <name type="scientific">Microbotryum silenes-dioicae</name>
    <dbReference type="NCBI Taxonomy" id="796604"/>
    <lineage>
        <taxon>Eukaryota</taxon>
        <taxon>Fungi</taxon>
        <taxon>Dikarya</taxon>
        <taxon>Basidiomycota</taxon>
        <taxon>Pucciniomycotina</taxon>
        <taxon>Microbotryomycetes</taxon>
        <taxon>Microbotryales</taxon>
        <taxon>Microbotryaceae</taxon>
        <taxon>Microbotryum</taxon>
    </lineage>
</organism>
<dbReference type="AlphaFoldDB" id="A0A2X0P995"/>
<keyword evidence="8" id="KW-0961">Cell wall biogenesis/degradation</keyword>
<proteinExistence type="inferred from homology"/>
<evidence type="ECO:0000256" key="5">
    <source>
        <dbReference type="ARBA" id="ARBA00022801"/>
    </source>
</evidence>
<evidence type="ECO:0000313" key="14">
    <source>
        <dbReference type="Proteomes" id="UP000249464"/>
    </source>
</evidence>
<evidence type="ECO:0000256" key="8">
    <source>
        <dbReference type="ARBA" id="ARBA00023316"/>
    </source>
</evidence>
<accession>A0A2X0P995</accession>
<keyword evidence="14" id="KW-1185">Reference proteome</keyword>
<feature type="compositionally biased region" description="Low complexity" evidence="12">
    <location>
        <begin position="493"/>
        <end position="513"/>
    </location>
</feature>
<evidence type="ECO:0000256" key="10">
    <source>
        <dbReference type="PROSITE-ProRule" id="PRU10052"/>
    </source>
</evidence>
<evidence type="ECO:0000256" key="2">
    <source>
        <dbReference type="ARBA" id="ARBA00012736"/>
    </source>
</evidence>
<comment type="similarity">
    <text evidence="1 11">Belongs to the glycosyl hydrolase 28 family.</text>
</comment>
<evidence type="ECO:0000256" key="12">
    <source>
        <dbReference type="SAM" id="MobiDB-lite"/>
    </source>
</evidence>